<reference evidence="1 2" key="1">
    <citation type="journal article" date="2017" name="Curr. Microbiol.">
        <title>Mucilaginibacter ginsenosidivorans sp. nov., Isolated from Soil of Ginseng Field.</title>
        <authorList>
            <person name="Kim M.M."/>
            <person name="Siddiqi M.Z."/>
            <person name="Im W.T."/>
        </authorList>
    </citation>
    <scope>NUCLEOTIDE SEQUENCE [LARGE SCALE GENOMIC DNA]</scope>
    <source>
        <strain evidence="1 2">Gsoil 3017</strain>
    </source>
</reference>
<dbReference type="EMBL" id="CP042436">
    <property type="protein sequence ID" value="QEC65177.1"/>
    <property type="molecule type" value="Genomic_DNA"/>
</dbReference>
<name>A0A5B8V0Y7_9SPHI</name>
<organism evidence="1 2">
    <name type="scientific">Mucilaginibacter ginsenosidivorans</name>
    <dbReference type="NCBI Taxonomy" id="398053"/>
    <lineage>
        <taxon>Bacteria</taxon>
        <taxon>Pseudomonadati</taxon>
        <taxon>Bacteroidota</taxon>
        <taxon>Sphingobacteriia</taxon>
        <taxon>Sphingobacteriales</taxon>
        <taxon>Sphingobacteriaceae</taxon>
        <taxon>Mucilaginibacter</taxon>
    </lineage>
</organism>
<dbReference type="KEGG" id="mgin:FRZ54_22255"/>
<proteinExistence type="predicted"/>
<protein>
    <submittedName>
        <fullName evidence="1">Uncharacterized protein</fullName>
    </submittedName>
</protein>
<accession>A0A5B8V0Y7</accession>
<evidence type="ECO:0000313" key="2">
    <source>
        <dbReference type="Proteomes" id="UP000321479"/>
    </source>
</evidence>
<dbReference type="RefSeq" id="WP_147034008.1">
    <property type="nucleotide sequence ID" value="NZ_CP042436.1"/>
</dbReference>
<dbReference type="OrthoDB" id="771258at2"/>
<dbReference type="Proteomes" id="UP000321479">
    <property type="component" value="Chromosome"/>
</dbReference>
<keyword evidence="2" id="KW-1185">Reference proteome</keyword>
<dbReference type="AlphaFoldDB" id="A0A5B8V0Y7"/>
<evidence type="ECO:0000313" key="1">
    <source>
        <dbReference type="EMBL" id="QEC65177.1"/>
    </source>
</evidence>
<sequence>MKITIEIDSKSELDKLSALFKTFKINTVKVISIDENALLIKGDKKIDPKELFGMWAEKPRSLDNIRKTAWQR</sequence>
<gene>
    <name evidence="1" type="ORF">FRZ54_22255</name>
</gene>